<evidence type="ECO:0000313" key="1">
    <source>
        <dbReference type="EMBL" id="BBI96783.1"/>
    </source>
</evidence>
<gene>
    <name evidence="1" type="ORF">MRY18106EAS_33150</name>
</gene>
<dbReference type="EMBL" id="AP019533">
    <property type="protein sequence ID" value="BBI96783.1"/>
    <property type="molecule type" value="Genomic_DNA"/>
</dbReference>
<organism evidence="1">
    <name type="scientific">Enterobacter asburiae</name>
    <dbReference type="NCBI Taxonomy" id="61645"/>
    <lineage>
        <taxon>Bacteria</taxon>
        <taxon>Pseudomonadati</taxon>
        <taxon>Pseudomonadota</taxon>
        <taxon>Gammaproteobacteria</taxon>
        <taxon>Enterobacterales</taxon>
        <taxon>Enterobacteriaceae</taxon>
        <taxon>Enterobacter</taxon>
        <taxon>Enterobacter cloacae complex</taxon>
    </lineage>
</organism>
<dbReference type="RefSeq" id="WP_032625746.1">
    <property type="nucleotide sequence ID" value="NZ_AP024281.1"/>
</dbReference>
<accession>A0A455VTX1</accession>
<name>A0A455VTX1_ENTAS</name>
<protein>
    <submittedName>
        <fullName evidence="1">Uncharacterized protein</fullName>
    </submittedName>
</protein>
<dbReference type="AlphaFoldDB" id="A0A455VTX1"/>
<reference evidence="1" key="1">
    <citation type="submission" date="2019-03" db="EMBL/GenBank/DDBJ databases">
        <title>Complete genome sequences of Enterobacter asburiae str. MRY18-106 isolated from a patient in Japan.</title>
        <authorList>
            <person name="Sekizuka T."/>
            <person name="Matsui M."/>
            <person name="Takara T."/>
            <person name="Uechi A."/>
            <person name="Harakuni M."/>
            <person name="Kimura T."/>
            <person name="Suzuki S."/>
            <person name="Kuroda M."/>
        </authorList>
    </citation>
    <scope>NUCLEOTIDE SEQUENCE</scope>
    <source>
        <strain evidence="1">MRY18-106</strain>
    </source>
</reference>
<sequence length="200" mass="22411">MAPKKSFRKAYVGIVMDMALARSKISNRMVAQRLGVDETTIRRWRKENIEFERAFTEAREALREKINRVAGKSLDVRKRKVVTTSPDGVKTTIEDVLPTHNDIAVFSKVLGLGTSVYSEEERQRDVLREVMKHKVAGKYSALEAAQLLEAEGVKVPATLLMELGAPKIFEPFNNMDEAAKADAANLTPQEAADIYKKYLG</sequence>
<dbReference type="Gene3D" id="1.10.10.60">
    <property type="entry name" value="Homeodomain-like"/>
    <property type="match status" value="1"/>
</dbReference>
<proteinExistence type="predicted"/>